<evidence type="ECO:0000313" key="2">
    <source>
        <dbReference type="Proteomes" id="UP001218218"/>
    </source>
</evidence>
<reference evidence="1" key="1">
    <citation type="submission" date="2023-03" db="EMBL/GenBank/DDBJ databases">
        <title>Massive genome expansion in bonnet fungi (Mycena s.s.) driven by repeated elements and novel gene families across ecological guilds.</title>
        <authorList>
            <consortium name="Lawrence Berkeley National Laboratory"/>
            <person name="Harder C.B."/>
            <person name="Miyauchi S."/>
            <person name="Viragh M."/>
            <person name="Kuo A."/>
            <person name="Thoen E."/>
            <person name="Andreopoulos B."/>
            <person name="Lu D."/>
            <person name="Skrede I."/>
            <person name="Drula E."/>
            <person name="Henrissat B."/>
            <person name="Morin E."/>
            <person name="Kohler A."/>
            <person name="Barry K."/>
            <person name="LaButti K."/>
            <person name="Morin E."/>
            <person name="Salamov A."/>
            <person name="Lipzen A."/>
            <person name="Mereny Z."/>
            <person name="Hegedus B."/>
            <person name="Baldrian P."/>
            <person name="Stursova M."/>
            <person name="Weitz H."/>
            <person name="Taylor A."/>
            <person name="Grigoriev I.V."/>
            <person name="Nagy L.G."/>
            <person name="Martin F."/>
            <person name="Kauserud H."/>
        </authorList>
    </citation>
    <scope>NUCLEOTIDE SEQUENCE</scope>
    <source>
        <strain evidence="1">CBHHK002</strain>
    </source>
</reference>
<dbReference type="Proteomes" id="UP001218218">
    <property type="component" value="Unassembled WGS sequence"/>
</dbReference>
<comment type="caution">
    <text evidence="1">The sequence shown here is derived from an EMBL/GenBank/DDBJ whole genome shotgun (WGS) entry which is preliminary data.</text>
</comment>
<keyword evidence="2" id="KW-1185">Reference proteome</keyword>
<dbReference type="EMBL" id="JARIHO010000071">
    <property type="protein sequence ID" value="KAJ7312633.1"/>
    <property type="molecule type" value="Genomic_DNA"/>
</dbReference>
<protein>
    <submittedName>
        <fullName evidence="1">Uncharacterized protein</fullName>
    </submittedName>
</protein>
<dbReference type="AlphaFoldDB" id="A0AAD6Z9T1"/>
<accession>A0AAD6Z9T1</accession>
<evidence type="ECO:0000313" key="1">
    <source>
        <dbReference type="EMBL" id="KAJ7312633.1"/>
    </source>
</evidence>
<sequence length="238" mass="26433">MRVPPISMNTVIPTPPLNQAAFPLCLSTRSAEGQEAGGSVTTSIHLYISAVARFLTLNFKFRAKFLSRPTFKAPIAWGQRLKILLDEYCGGLKDLLEENTPTNITVTSKSENLTGFQFRPIHSVGFSPEPGPNTPARYLEDSLCQQEPDLAPFTEVNVKPPPHRRFWKPSERSFAYIPKVGLRSRELAGSHVSLKGNEAVQSVDLKFGIWNHDPSNHLNPLSPKTELPTTQAEILAKF</sequence>
<proteinExistence type="predicted"/>
<organism evidence="1 2">
    <name type="scientific">Mycena albidolilacea</name>
    <dbReference type="NCBI Taxonomy" id="1033008"/>
    <lineage>
        <taxon>Eukaryota</taxon>
        <taxon>Fungi</taxon>
        <taxon>Dikarya</taxon>
        <taxon>Basidiomycota</taxon>
        <taxon>Agaricomycotina</taxon>
        <taxon>Agaricomycetes</taxon>
        <taxon>Agaricomycetidae</taxon>
        <taxon>Agaricales</taxon>
        <taxon>Marasmiineae</taxon>
        <taxon>Mycenaceae</taxon>
        <taxon>Mycena</taxon>
    </lineage>
</organism>
<gene>
    <name evidence="1" type="ORF">DFH08DRAFT_822071</name>
</gene>
<name>A0AAD6Z9T1_9AGAR</name>